<accession>A0A9P4X8T5</accession>
<proteinExistence type="predicted"/>
<dbReference type="AlphaFoldDB" id="A0A9P4X8T5"/>
<protein>
    <submittedName>
        <fullName evidence="1">Uncharacterized protein</fullName>
    </submittedName>
</protein>
<keyword evidence="2" id="KW-1185">Reference proteome</keyword>
<comment type="caution">
    <text evidence="1">The sequence shown here is derived from an EMBL/GenBank/DDBJ whole genome shotgun (WGS) entry which is preliminary data.</text>
</comment>
<name>A0A9P4X8T5_9HYPO</name>
<reference evidence="1 2" key="1">
    <citation type="submission" date="2018-06" db="EMBL/GenBank/DDBJ databases">
        <title>Genome analysis of cellulolytic fungus Trichoderma lentiforme CFAM-422.</title>
        <authorList>
            <person name="Steindorff A.S."/>
            <person name="Formighieri E.F."/>
            <person name="Midorikawa G.E.O."/>
            <person name="Tamietti M.S."/>
            <person name="Ramos E.Z."/>
            <person name="Silva A.S."/>
            <person name="Bon E.P.S."/>
            <person name="Mendes T.D."/>
            <person name="Damaso M.C.T."/>
            <person name="Favaro L.C.L."/>
        </authorList>
    </citation>
    <scope>NUCLEOTIDE SEQUENCE [LARGE SCALE GENOMIC DNA]</scope>
    <source>
        <strain evidence="1 2">CFAM-422</strain>
    </source>
</reference>
<dbReference type="Proteomes" id="UP000801864">
    <property type="component" value="Unassembled WGS sequence"/>
</dbReference>
<evidence type="ECO:0000313" key="1">
    <source>
        <dbReference type="EMBL" id="KAF3063332.1"/>
    </source>
</evidence>
<evidence type="ECO:0000313" key="2">
    <source>
        <dbReference type="Proteomes" id="UP000801864"/>
    </source>
</evidence>
<dbReference type="EMBL" id="QLNT01000019">
    <property type="protein sequence ID" value="KAF3063332.1"/>
    <property type="molecule type" value="Genomic_DNA"/>
</dbReference>
<sequence length="122" mass="13709">MTLGDPHEGVDVDKFFTEMFGIDVDEVLEDMIVGIPDSFTTNQLSSKTHSEFRLTLNSRDPEAITEEVVETVLGKISNEDDEPGVSSSVEKDLLEVHRELAELNAKMDILTQYHKTGKWPDN</sequence>
<organism evidence="1 2">
    <name type="scientific">Trichoderma lentiforme</name>
    <dbReference type="NCBI Taxonomy" id="1567552"/>
    <lineage>
        <taxon>Eukaryota</taxon>
        <taxon>Fungi</taxon>
        <taxon>Dikarya</taxon>
        <taxon>Ascomycota</taxon>
        <taxon>Pezizomycotina</taxon>
        <taxon>Sordariomycetes</taxon>
        <taxon>Hypocreomycetidae</taxon>
        <taxon>Hypocreales</taxon>
        <taxon>Hypocreaceae</taxon>
        <taxon>Trichoderma</taxon>
    </lineage>
</organism>
<gene>
    <name evidence="1" type="ORF">CFAM422_009938</name>
</gene>